<keyword evidence="1" id="KW-0812">Transmembrane</keyword>
<dbReference type="OrthoDB" id="9813903at2"/>
<comment type="caution">
    <text evidence="5">The sequence shown here is derived from an EMBL/GenBank/DDBJ whole genome shotgun (WGS) entry which is preliminary data.</text>
</comment>
<feature type="transmembrane region" description="Helical" evidence="1">
    <location>
        <begin position="41"/>
        <end position="66"/>
    </location>
</feature>
<dbReference type="Gene3D" id="3.20.20.450">
    <property type="entry name" value="EAL domain"/>
    <property type="match status" value="1"/>
</dbReference>
<accession>A0A2N4U0F2</accession>
<keyword evidence="1" id="KW-1133">Transmembrane helix</keyword>
<dbReference type="CDD" id="cd01948">
    <property type="entry name" value="EAL"/>
    <property type="match status" value="1"/>
</dbReference>
<sequence>MLASTYNPLLVLSSIFISILASYTALGMVGRIAAAQGRAAYGWLAGGACAMGIGIWAMHFVGMLAFRLPIPLGYDAVITALSLLIAIASSAFALWILTYKTLPWPRLLAGALLMGVGIISMHYTGMEALRMNPGIRYVPSLVAASVAIAIGASGIGLWMAFHLRGRSLHSGWLRLGAAVILGLAIAGMHYTGMAAAQFSSGSICGALGAGVDSRWLALVVIVVTMAVLGIALVSSVLDARLESRTAKLAGFLADANGELRHRALHDSLTNLPNRVLLADRLAQCIHAADAEEGQFALMFMDLDGFKAVNDAYGHQAGDALLVEVARRILSRVRPEDTIARLGGDEFVLLTGLLEPKDVAGLAESLLTIIREPFQLAGHELRVSTSIGIVMYPRDGASQRDLLTNADAAMYHSKSLGQNTYCFFQASMSANAQQQLQLLHDLRMAMERREFVLHYQAKVDAHSGIITGAEALLRWHHPVRGLVFPDEFIPAAEKNGMIVQIGEWVLGEACRQLCIWHEKGHRDKSVAVNLSGLQFGHTGLVQAVCDVLQRNNLDPRHLTLEVTETVAMRDADASILILQQLNDTGIRIAIDDFGTGYSSLLYLKRLPAHELKIDRGFVRELPHSTEDAAIVSAILALGHTLNLKVVAEGVETVAQQQFLTGLGCDSLQGYLFGRPMPPDQFLEMLTPS</sequence>
<evidence type="ECO:0000259" key="3">
    <source>
        <dbReference type="PROSITE" id="PS50887"/>
    </source>
</evidence>
<gene>
    <name evidence="5" type="ORF">CR159_17570</name>
</gene>
<feature type="transmembrane region" description="Helical" evidence="1">
    <location>
        <begin position="137"/>
        <end position="160"/>
    </location>
</feature>
<organism evidence="5 6">
    <name type="scientific">Pollutimonas subterranea</name>
    <dbReference type="NCBI Taxonomy" id="2045210"/>
    <lineage>
        <taxon>Bacteria</taxon>
        <taxon>Pseudomonadati</taxon>
        <taxon>Pseudomonadota</taxon>
        <taxon>Betaproteobacteria</taxon>
        <taxon>Burkholderiales</taxon>
        <taxon>Alcaligenaceae</taxon>
        <taxon>Pollutimonas</taxon>
    </lineage>
</organism>
<dbReference type="Pfam" id="PF00990">
    <property type="entry name" value="GGDEF"/>
    <property type="match status" value="1"/>
</dbReference>
<dbReference type="EMBL" id="PDNW01000019">
    <property type="protein sequence ID" value="PLC48490.1"/>
    <property type="molecule type" value="Genomic_DNA"/>
</dbReference>
<evidence type="ECO:0000313" key="5">
    <source>
        <dbReference type="EMBL" id="PLC48490.1"/>
    </source>
</evidence>
<evidence type="ECO:0000256" key="1">
    <source>
        <dbReference type="PROSITE-ProRule" id="PRU00244"/>
    </source>
</evidence>
<dbReference type="SMART" id="SM00267">
    <property type="entry name" value="GGDEF"/>
    <property type="match status" value="1"/>
</dbReference>
<evidence type="ECO:0000259" key="4">
    <source>
        <dbReference type="PROSITE" id="PS50924"/>
    </source>
</evidence>
<protein>
    <recommendedName>
        <fullName evidence="7">Diguanylate cyclase/phosphodiesterase</fullName>
    </recommendedName>
</protein>
<dbReference type="AlphaFoldDB" id="A0A2N4U0F2"/>
<feature type="domain" description="EAL" evidence="2">
    <location>
        <begin position="434"/>
        <end position="687"/>
    </location>
</feature>
<dbReference type="PROSITE" id="PS50883">
    <property type="entry name" value="EAL"/>
    <property type="match status" value="1"/>
</dbReference>
<dbReference type="PANTHER" id="PTHR44757:SF2">
    <property type="entry name" value="BIOFILM ARCHITECTURE MAINTENANCE PROTEIN MBAA"/>
    <property type="match status" value="1"/>
</dbReference>
<name>A0A2N4U0F2_9BURK</name>
<dbReference type="Gene3D" id="3.30.70.270">
    <property type="match status" value="1"/>
</dbReference>
<feature type="transmembrane region" description="Helical" evidence="1">
    <location>
        <begin position="107"/>
        <end position="125"/>
    </location>
</feature>
<dbReference type="SUPFAM" id="SSF55073">
    <property type="entry name" value="Nucleotide cyclase"/>
    <property type="match status" value="1"/>
</dbReference>
<dbReference type="FunFam" id="3.20.20.450:FF:000001">
    <property type="entry name" value="Cyclic di-GMP phosphodiesterase yahA"/>
    <property type="match status" value="1"/>
</dbReference>
<dbReference type="InterPro" id="IPR043128">
    <property type="entry name" value="Rev_trsase/Diguanyl_cyclase"/>
</dbReference>
<dbReference type="SMART" id="SM00052">
    <property type="entry name" value="EAL"/>
    <property type="match status" value="1"/>
</dbReference>
<feature type="transmembrane region" description="Helical" evidence="1">
    <location>
        <begin position="172"/>
        <end position="195"/>
    </location>
</feature>
<feature type="domain" description="GGDEF" evidence="3">
    <location>
        <begin position="293"/>
        <end position="425"/>
    </location>
</feature>
<dbReference type="Proteomes" id="UP000234190">
    <property type="component" value="Unassembled WGS sequence"/>
</dbReference>
<dbReference type="InterPro" id="IPR029787">
    <property type="entry name" value="Nucleotide_cyclase"/>
</dbReference>
<dbReference type="InterPro" id="IPR000160">
    <property type="entry name" value="GGDEF_dom"/>
</dbReference>
<keyword evidence="1" id="KW-0472">Membrane</keyword>
<dbReference type="PROSITE" id="PS50924">
    <property type="entry name" value="MHYT"/>
    <property type="match status" value="1"/>
</dbReference>
<feature type="transmembrane region" description="Helical" evidence="1">
    <location>
        <begin position="215"/>
        <end position="237"/>
    </location>
</feature>
<dbReference type="PANTHER" id="PTHR44757">
    <property type="entry name" value="DIGUANYLATE CYCLASE DGCP"/>
    <property type="match status" value="1"/>
</dbReference>
<dbReference type="CDD" id="cd01949">
    <property type="entry name" value="GGDEF"/>
    <property type="match status" value="1"/>
</dbReference>
<dbReference type="InterPro" id="IPR001633">
    <property type="entry name" value="EAL_dom"/>
</dbReference>
<dbReference type="PROSITE" id="PS50887">
    <property type="entry name" value="GGDEF"/>
    <property type="match status" value="1"/>
</dbReference>
<evidence type="ECO:0000313" key="6">
    <source>
        <dbReference type="Proteomes" id="UP000234190"/>
    </source>
</evidence>
<dbReference type="InterPro" id="IPR005330">
    <property type="entry name" value="MHYT_dom"/>
</dbReference>
<reference evidence="5 6" key="1">
    <citation type="submission" date="2017-10" db="EMBL/GenBank/DDBJ databases">
        <title>Two draft genome sequences of Pusillimonas sp. strains isolated from a nitrate- and radionuclide-contaminated groundwater in Russia.</title>
        <authorList>
            <person name="Grouzdev D.S."/>
            <person name="Tourova T.P."/>
            <person name="Goeva M.A."/>
            <person name="Babich T.L."/>
            <person name="Sokolova D.S."/>
            <person name="Abdullin R."/>
            <person name="Poltaraus A.B."/>
            <person name="Toshchakov S.V."/>
            <person name="Nazina T.N."/>
        </authorList>
    </citation>
    <scope>NUCLEOTIDE SEQUENCE [LARGE SCALE GENOMIC DNA]</scope>
    <source>
        <strain evidence="5 6">JR1/69-3-13</strain>
    </source>
</reference>
<dbReference type="Pfam" id="PF00563">
    <property type="entry name" value="EAL"/>
    <property type="match status" value="1"/>
</dbReference>
<dbReference type="InterPro" id="IPR052155">
    <property type="entry name" value="Biofilm_reg_signaling"/>
</dbReference>
<dbReference type="Pfam" id="PF03707">
    <property type="entry name" value="MHYT"/>
    <property type="match status" value="3"/>
</dbReference>
<feature type="transmembrane region" description="Helical" evidence="1">
    <location>
        <begin position="6"/>
        <end position="29"/>
    </location>
</feature>
<feature type="domain" description="MHYT" evidence="4">
    <location>
        <begin position="6"/>
        <end position="199"/>
    </location>
</feature>
<proteinExistence type="predicted"/>
<dbReference type="RefSeq" id="WP_102075273.1">
    <property type="nucleotide sequence ID" value="NZ_PDNW01000019.1"/>
</dbReference>
<keyword evidence="6" id="KW-1185">Reference proteome</keyword>
<dbReference type="InterPro" id="IPR035919">
    <property type="entry name" value="EAL_sf"/>
</dbReference>
<dbReference type="SUPFAM" id="SSF141868">
    <property type="entry name" value="EAL domain-like"/>
    <property type="match status" value="1"/>
</dbReference>
<evidence type="ECO:0008006" key="7">
    <source>
        <dbReference type="Google" id="ProtNLM"/>
    </source>
</evidence>
<dbReference type="GO" id="GO:0016020">
    <property type="term" value="C:membrane"/>
    <property type="evidence" value="ECO:0007669"/>
    <property type="project" value="UniProtKB-UniRule"/>
</dbReference>
<feature type="transmembrane region" description="Helical" evidence="1">
    <location>
        <begin position="72"/>
        <end position="95"/>
    </location>
</feature>
<evidence type="ECO:0000259" key="2">
    <source>
        <dbReference type="PROSITE" id="PS50883"/>
    </source>
</evidence>
<dbReference type="NCBIfam" id="TIGR00254">
    <property type="entry name" value="GGDEF"/>
    <property type="match status" value="1"/>
</dbReference>